<dbReference type="PANTHER" id="PTHR43124">
    <property type="entry name" value="PURINE EFFLUX PUMP PBUE"/>
    <property type="match status" value="1"/>
</dbReference>
<organism evidence="7 8">
    <name type="scientific">Roseivivax halotolerans</name>
    <dbReference type="NCBI Taxonomy" id="93684"/>
    <lineage>
        <taxon>Bacteria</taxon>
        <taxon>Pseudomonadati</taxon>
        <taxon>Pseudomonadota</taxon>
        <taxon>Alphaproteobacteria</taxon>
        <taxon>Rhodobacterales</taxon>
        <taxon>Roseobacteraceae</taxon>
        <taxon>Roseivivax</taxon>
    </lineage>
</organism>
<sequence length="421" mass="43465">MPRALFRSGTQRDASRFSGMSGGRVSFFTSLSAAGFAATAISYGPARMGFGLFAFEFRDAFDLSTSQIGLISSLGFLGFFLGLLAAQETLTRFGPKTPILTGLFAATLGLGIAALATGLWVLCLGIFLAMSSAGFAWTPFNDAVHRKVIDPWRPTSLSAISSGTAAGIAGAGLAAFVMVATDFSWRIAWGIFAAASALALVGNWAAMRDMDRDPDSERGRNWRLMLHVAAIPLFVVGFVYGTTSSIFISFAADRMVEQSSLNSVPKRAIPALVYIVLGIFGLAGLATQSLKQAIGLPLLLRLVLGTGAASLAFVALLPQSWAGIVAAAGLQGLHIMMTSAILAFWSDRLFPTVPSLSFTAALLATAAGSILGPALAGLASGAVGPVVMFLGAALLPAATALLIPSAYASEIIPAASGETTP</sequence>
<evidence type="ECO:0000256" key="1">
    <source>
        <dbReference type="ARBA" id="ARBA00004651"/>
    </source>
</evidence>
<feature type="transmembrane region" description="Helical" evidence="6">
    <location>
        <begin position="268"/>
        <end position="286"/>
    </location>
</feature>
<proteinExistence type="predicted"/>
<dbReference type="InterPro" id="IPR036259">
    <property type="entry name" value="MFS_trans_sf"/>
</dbReference>
<feature type="transmembrane region" description="Helical" evidence="6">
    <location>
        <begin position="323"/>
        <end position="344"/>
    </location>
</feature>
<evidence type="ECO:0000256" key="3">
    <source>
        <dbReference type="ARBA" id="ARBA00022692"/>
    </source>
</evidence>
<dbReference type="InterPro" id="IPR011701">
    <property type="entry name" value="MFS"/>
</dbReference>
<feature type="transmembrane region" description="Helical" evidence="6">
    <location>
        <begin position="66"/>
        <end position="85"/>
    </location>
</feature>
<dbReference type="Pfam" id="PF07690">
    <property type="entry name" value="MFS_1"/>
    <property type="match status" value="1"/>
</dbReference>
<dbReference type="InterPro" id="IPR050189">
    <property type="entry name" value="MFS_Efflux_Transporters"/>
</dbReference>
<feature type="transmembrane region" description="Helical" evidence="6">
    <location>
        <begin position="298"/>
        <end position="317"/>
    </location>
</feature>
<keyword evidence="2" id="KW-1003">Cell membrane</keyword>
<protein>
    <submittedName>
        <fullName evidence="7">Predicted arabinose efflux permease, MFS family</fullName>
    </submittedName>
</protein>
<feature type="transmembrane region" description="Helical" evidence="6">
    <location>
        <begin position="382"/>
        <end position="403"/>
    </location>
</feature>
<feature type="transmembrane region" description="Helical" evidence="6">
    <location>
        <begin position="187"/>
        <end position="206"/>
    </location>
</feature>
<dbReference type="STRING" id="93684.SAMN05421853_10149"/>
<keyword evidence="3 6" id="KW-0812">Transmembrane</keyword>
<gene>
    <name evidence="7" type="ORF">SAMN05421853_10149</name>
</gene>
<evidence type="ECO:0000313" key="8">
    <source>
        <dbReference type="Proteomes" id="UP000243106"/>
    </source>
</evidence>
<dbReference type="PANTHER" id="PTHR43124:SF3">
    <property type="entry name" value="CHLORAMPHENICOL EFFLUX PUMP RV0191"/>
    <property type="match status" value="1"/>
</dbReference>
<dbReference type="AlphaFoldDB" id="A0A1I5ULS8"/>
<dbReference type="EMBL" id="FOXV01000001">
    <property type="protein sequence ID" value="SFP96205.1"/>
    <property type="molecule type" value="Genomic_DNA"/>
</dbReference>
<dbReference type="SUPFAM" id="SSF103473">
    <property type="entry name" value="MFS general substrate transporter"/>
    <property type="match status" value="1"/>
</dbReference>
<keyword evidence="5 6" id="KW-0472">Membrane</keyword>
<feature type="transmembrane region" description="Helical" evidence="6">
    <location>
        <begin position="25"/>
        <end position="46"/>
    </location>
</feature>
<dbReference type="GO" id="GO:0005886">
    <property type="term" value="C:plasma membrane"/>
    <property type="evidence" value="ECO:0007669"/>
    <property type="project" value="UniProtKB-SubCell"/>
</dbReference>
<dbReference type="Gene3D" id="1.20.1250.20">
    <property type="entry name" value="MFS general substrate transporter like domains"/>
    <property type="match status" value="1"/>
</dbReference>
<feature type="transmembrane region" description="Helical" evidence="6">
    <location>
        <begin position="226"/>
        <end position="248"/>
    </location>
</feature>
<evidence type="ECO:0000313" key="7">
    <source>
        <dbReference type="EMBL" id="SFP96205.1"/>
    </source>
</evidence>
<dbReference type="GO" id="GO:0022857">
    <property type="term" value="F:transmembrane transporter activity"/>
    <property type="evidence" value="ECO:0007669"/>
    <property type="project" value="InterPro"/>
</dbReference>
<evidence type="ECO:0000256" key="5">
    <source>
        <dbReference type="ARBA" id="ARBA00023136"/>
    </source>
</evidence>
<evidence type="ECO:0000256" key="2">
    <source>
        <dbReference type="ARBA" id="ARBA00022475"/>
    </source>
</evidence>
<reference evidence="8" key="1">
    <citation type="submission" date="2016-10" db="EMBL/GenBank/DDBJ databases">
        <authorList>
            <person name="Varghese N."/>
            <person name="Submissions S."/>
        </authorList>
    </citation>
    <scope>NUCLEOTIDE SEQUENCE [LARGE SCALE GENOMIC DNA]</scope>
    <source>
        <strain evidence="8">JCM 10271</strain>
    </source>
</reference>
<name>A0A1I5ULS8_9RHOB</name>
<evidence type="ECO:0000256" key="6">
    <source>
        <dbReference type="SAM" id="Phobius"/>
    </source>
</evidence>
<keyword evidence="8" id="KW-1185">Reference proteome</keyword>
<feature type="transmembrane region" description="Helical" evidence="6">
    <location>
        <begin position="356"/>
        <end position="376"/>
    </location>
</feature>
<feature type="transmembrane region" description="Helical" evidence="6">
    <location>
        <begin position="159"/>
        <end position="181"/>
    </location>
</feature>
<evidence type="ECO:0000256" key="4">
    <source>
        <dbReference type="ARBA" id="ARBA00022989"/>
    </source>
</evidence>
<accession>A0A1I5ULS8</accession>
<dbReference type="Proteomes" id="UP000243106">
    <property type="component" value="Unassembled WGS sequence"/>
</dbReference>
<keyword evidence="4 6" id="KW-1133">Transmembrane helix</keyword>
<comment type="subcellular location">
    <subcellularLocation>
        <location evidence="1">Cell membrane</location>
        <topology evidence="1">Multi-pass membrane protein</topology>
    </subcellularLocation>
</comment>